<dbReference type="AlphaFoldDB" id="A0A9D4SJP4"/>
<proteinExistence type="predicted"/>
<protein>
    <submittedName>
        <fullName evidence="3">Uncharacterized protein</fullName>
    </submittedName>
</protein>
<gene>
    <name evidence="3" type="ORF">HUG17_6515</name>
</gene>
<dbReference type="Gene3D" id="1.20.5.340">
    <property type="match status" value="1"/>
</dbReference>
<evidence type="ECO:0000256" key="2">
    <source>
        <dbReference type="SAM" id="Phobius"/>
    </source>
</evidence>
<reference evidence="3" key="1">
    <citation type="submission" date="2020-06" db="EMBL/GenBank/DDBJ databases">
        <authorList>
            <person name="Ji K."/>
            <person name="Li J."/>
        </authorList>
    </citation>
    <scope>NUCLEOTIDE SEQUENCE</scope>
    <source>
        <strain evidence="3">JKM2019</strain>
        <tissue evidence="3">Whole body</tissue>
    </source>
</reference>
<feature type="coiled-coil region" evidence="1">
    <location>
        <begin position="75"/>
        <end position="151"/>
    </location>
</feature>
<dbReference type="Proteomes" id="UP000828236">
    <property type="component" value="Unassembled WGS sequence"/>
</dbReference>
<feature type="coiled-coil region" evidence="1">
    <location>
        <begin position="203"/>
        <end position="237"/>
    </location>
</feature>
<dbReference type="SUPFAM" id="SSF57997">
    <property type="entry name" value="Tropomyosin"/>
    <property type="match status" value="1"/>
</dbReference>
<dbReference type="EMBL" id="SDOV01000002">
    <property type="protein sequence ID" value="KAH7644153.1"/>
    <property type="molecule type" value="Genomic_DNA"/>
</dbReference>
<evidence type="ECO:0000256" key="1">
    <source>
        <dbReference type="SAM" id="Coils"/>
    </source>
</evidence>
<dbReference type="OrthoDB" id="10410574at2759"/>
<organism evidence="3">
    <name type="scientific">Dermatophagoides farinae</name>
    <name type="common">American house dust mite</name>
    <dbReference type="NCBI Taxonomy" id="6954"/>
    <lineage>
        <taxon>Eukaryota</taxon>
        <taxon>Metazoa</taxon>
        <taxon>Ecdysozoa</taxon>
        <taxon>Arthropoda</taxon>
        <taxon>Chelicerata</taxon>
        <taxon>Arachnida</taxon>
        <taxon>Acari</taxon>
        <taxon>Acariformes</taxon>
        <taxon>Sarcoptiformes</taxon>
        <taxon>Astigmata</taxon>
        <taxon>Psoroptidia</taxon>
        <taxon>Analgoidea</taxon>
        <taxon>Pyroglyphidae</taxon>
        <taxon>Dermatophagoidinae</taxon>
        <taxon>Dermatophagoides</taxon>
    </lineage>
</organism>
<keyword evidence="2" id="KW-0472">Membrane</keyword>
<keyword evidence="1" id="KW-0175">Coiled coil</keyword>
<name>A0A9D4SJP4_DERFA</name>
<comment type="caution">
    <text evidence="3">The sequence shown here is derived from an EMBL/GenBank/DDBJ whole genome shotgun (WGS) entry which is preliminary data.</text>
</comment>
<keyword evidence="2" id="KW-0812">Transmembrane</keyword>
<feature type="transmembrane region" description="Helical" evidence="2">
    <location>
        <begin position="500"/>
        <end position="518"/>
    </location>
</feature>
<reference evidence="3" key="2">
    <citation type="journal article" date="2021" name="World Allergy Organ. J.">
        <title>Chromosome-level assembly of Dermatophagoides farinae genome and transcriptome reveals two novel allergens Der f 37 and Der f 39.</title>
        <authorList>
            <person name="Chen J."/>
            <person name="Cai Z."/>
            <person name="Fan D."/>
            <person name="Hu J."/>
            <person name="Hou Y."/>
            <person name="He Y."/>
            <person name="Zhang Z."/>
            <person name="Zhao Z."/>
            <person name="Gao P."/>
            <person name="Hu W."/>
            <person name="Sun J."/>
            <person name="Li J."/>
            <person name="Ji K."/>
        </authorList>
    </citation>
    <scope>NUCLEOTIDE SEQUENCE</scope>
    <source>
        <strain evidence="3">JKM2019</strain>
    </source>
</reference>
<keyword evidence="2" id="KW-1133">Transmembrane helix</keyword>
<sequence length="561" mass="65013">MERMYCSTPSAALVDNDQQFDHSQSTFESIEGFSNFIVLNYSDDNDVGGCDVDDNRHSLGNLENGVDHSYYAEQINSLVAQCNQYQTVIKRHENEIDYYRKHIESLEDDFSCMSSSLATAEKAANNYKKKLANYEQTIDSLENELEHVHSKMFSAISSSPQSLSFTNEIDFKIDNYDRRNFTGSTTNGYKITDDDMDRLLLTLKEYYDENIEMKSKIESMQKEIDRLKKDNEDYRLQSLDCSNSKIKPSDDPHHSHNRVDRYKMSTPNKNFISYQALNISLNNTFSIDEDYECDNMIFDDNFKQFNFSTMAAANFECQQQNRQHFIDESLMNVSRLPSIDYIENEEMPSRMARGDDLSTVVGDTFTKILLSNSTCHSLSLCDISNIEDQKMPRSPIAGLDSTYFSIHSEPQTSAITMHGAQLTVYDMNGNYESQLENNDLDGNPGAELEPEKGRNFMKIKSIPLINRRIFIGKQLFISFFFLFYSTFLLNLQQKFRITKFRLIIILSIASIFGSYTWTRIKTIDRFGRQMIETRLIPFYSIEEIFIEIMTQSGFIDYLNPF</sequence>
<feature type="transmembrane region" description="Helical" evidence="2">
    <location>
        <begin position="469"/>
        <end position="488"/>
    </location>
</feature>
<evidence type="ECO:0000313" key="3">
    <source>
        <dbReference type="EMBL" id="KAH7644153.1"/>
    </source>
</evidence>
<accession>A0A9D4SJP4</accession>